<feature type="transmembrane region" description="Helical" evidence="1">
    <location>
        <begin position="99"/>
        <end position="116"/>
    </location>
</feature>
<evidence type="ECO:0000313" key="3">
    <source>
        <dbReference type="EMBL" id="CCH69178.1"/>
    </source>
</evidence>
<keyword evidence="4" id="KW-1185">Reference proteome</keyword>
<evidence type="ECO:0000259" key="2">
    <source>
        <dbReference type="Pfam" id="PF09339"/>
    </source>
</evidence>
<comment type="caution">
    <text evidence="3">The sequence shown here is derived from an EMBL/GenBank/DDBJ whole genome shotgun (WGS) entry which is preliminary data.</text>
</comment>
<dbReference type="GO" id="GO:0003677">
    <property type="term" value="F:DNA binding"/>
    <property type="evidence" value="ECO:0007669"/>
    <property type="project" value="InterPro"/>
</dbReference>
<feature type="transmembrane region" description="Helical" evidence="1">
    <location>
        <begin position="128"/>
        <end position="149"/>
    </location>
</feature>
<keyword evidence="1" id="KW-0812">Transmembrane</keyword>
<dbReference type="Pfam" id="PF09339">
    <property type="entry name" value="HTH_IclR"/>
    <property type="match status" value="1"/>
</dbReference>
<proteinExistence type="predicted"/>
<keyword evidence="1" id="KW-1133">Transmembrane helix</keyword>
<dbReference type="InterPro" id="IPR036388">
    <property type="entry name" value="WH-like_DNA-bd_sf"/>
</dbReference>
<dbReference type="STRING" id="1193181.BN10_1390010"/>
<evidence type="ECO:0000256" key="1">
    <source>
        <dbReference type="SAM" id="Phobius"/>
    </source>
</evidence>
<feature type="transmembrane region" description="Helical" evidence="1">
    <location>
        <begin position="69"/>
        <end position="87"/>
    </location>
</feature>
<dbReference type="Gene3D" id="1.10.10.10">
    <property type="entry name" value="Winged helix-like DNA-binding domain superfamily/Winged helix DNA-binding domain"/>
    <property type="match status" value="1"/>
</dbReference>
<dbReference type="GO" id="GO:0006355">
    <property type="term" value="P:regulation of DNA-templated transcription"/>
    <property type="evidence" value="ECO:0007669"/>
    <property type="project" value="InterPro"/>
</dbReference>
<dbReference type="Proteomes" id="UP000013167">
    <property type="component" value="Unassembled WGS sequence"/>
</dbReference>
<accession>N0DY42</accession>
<sequence>MEGYAAMPALGSRPVSAVVVADPDEVREARALRGQVRSTTPARRLAAQLLDVLPVGLMALWGWRLPDRAASGLIFVAVAIVLTRSLVVQRLGVHPSNRSTVGAIAAVAAGLIAALVDLSGVGAPGDRWGRALAVAAAVVVVSMMWTFAASQVRGSAGSKASARGVLRSSPGLAVLLVLDSSSDALSVAALVRALGMPAPVAQQWLGTLTSLGLVRVDRDLAMWAITPTGRRVLDEHLGGFVASA</sequence>
<dbReference type="InterPro" id="IPR005471">
    <property type="entry name" value="Tscrpt_reg_IclR_N"/>
</dbReference>
<dbReference type="InterPro" id="IPR036390">
    <property type="entry name" value="WH_DNA-bd_sf"/>
</dbReference>
<dbReference type="SUPFAM" id="SSF46785">
    <property type="entry name" value="Winged helix' DNA-binding domain"/>
    <property type="match status" value="1"/>
</dbReference>
<organism evidence="3 4">
    <name type="scientific">Phycicoccus elongatus Lp2</name>
    <dbReference type="NCBI Taxonomy" id="1193181"/>
    <lineage>
        <taxon>Bacteria</taxon>
        <taxon>Bacillati</taxon>
        <taxon>Actinomycetota</taxon>
        <taxon>Actinomycetes</taxon>
        <taxon>Micrococcales</taxon>
        <taxon>Intrasporangiaceae</taxon>
        <taxon>Phycicoccus</taxon>
    </lineage>
</organism>
<dbReference type="EMBL" id="CAIZ01000045">
    <property type="protein sequence ID" value="CCH69178.1"/>
    <property type="molecule type" value="Genomic_DNA"/>
</dbReference>
<dbReference type="AlphaFoldDB" id="N0DY42"/>
<dbReference type="RefSeq" id="WP_010851928.1">
    <property type="nucleotide sequence ID" value="NZ_HF570956.1"/>
</dbReference>
<name>N0DY42_9MICO</name>
<dbReference type="OrthoDB" id="8953821at2"/>
<protein>
    <recommendedName>
        <fullName evidence="2">HTH iclR-type domain-containing protein</fullName>
    </recommendedName>
</protein>
<gene>
    <name evidence="3" type="ORF">BN10_1390010</name>
</gene>
<keyword evidence="1" id="KW-0472">Membrane</keyword>
<feature type="domain" description="HTH iclR-type" evidence="2">
    <location>
        <begin position="171"/>
        <end position="217"/>
    </location>
</feature>
<dbReference type="HOGENOM" id="CLU_1137579_0_0_11"/>
<reference evidence="3 4" key="1">
    <citation type="journal article" date="2013" name="ISME J.">
        <title>A metabolic model for members of the genus Tetrasphaera involved in enhanced biological phosphorus removal.</title>
        <authorList>
            <person name="Kristiansen R."/>
            <person name="Nguyen H.T.T."/>
            <person name="Saunders A.M."/>
            <person name="Nielsen J.L."/>
            <person name="Wimmer R."/>
            <person name="Le V.Q."/>
            <person name="McIlroy S.J."/>
            <person name="Petrovski S."/>
            <person name="Seviour R.J."/>
            <person name="Calteau A."/>
            <person name="Nielsen K.L."/>
            <person name="Nielsen P.H."/>
        </authorList>
    </citation>
    <scope>NUCLEOTIDE SEQUENCE [LARGE SCALE GENOMIC DNA]</scope>
    <source>
        <strain evidence="3 4">Lp2</strain>
    </source>
</reference>
<evidence type="ECO:0000313" key="4">
    <source>
        <dbReference type="Proteomes" id="UP000013167"/>
    </source>
</evidence>